<evidence type="ECO:0000256" key="1">
    <source>
        <dbReference type="SAM" id="MobiDB-lite"/>
    </source>
</evidence>
<protein>
    <recommendedName>
        <fullName evidence="2">F-box domain-containing protein</fullName>
    </recommendedName>
</protein>
<gene>
    <name evidence="3" type="ORF">BCR34DRAFT_464224</name>
</gene>
<dbReference type="InterPro" id="IPR001810">
    <property type="entry name" value="F-box_dom"/>
</dbReference>
<dbReference type="OrthoDB" id="5985073at2759"/>
<dbReference type="EMBL" id="MCFA01000010">
    <property type="protein sequence ID" value="ORY17842.1"/>
    <property type="molecule type" value="Genomic_DNA"/>
</dbReference>
<feature type="domain" description="F-box" evidence="2">
    <location>
        <begin position="1"/>
        <end position="45"/>
    </location>
</feature>
<evidence type="ECO:0000259" key="2">
    <source>
        <dbReference type="PROSITE" id="PS50181"/>
    </source>
</evidence>
<accession>A0A1Y2A5Q6</accession>
<feature type="region of interest" description="Disordered" evidence="1">
    <location>
        <begin position="357"/>
        <end position="384"/>
    </location>
</feature>
<name>A0A1Y2A5Q6_9PLEO</name>
<dbReference type="Proteomes" id="UP000193144">
    <property type="component" value="Unassembled WGS sequence"/>
</dbReference>
<evidence type="ECO:0000313" key="3">
    <source>
        <dbReference type="EMBL" id="ORY17842.1"/>
    </source>
</evidence>
<evidence type="ECO:0000313" key="4">
    <source>
        <dbReference type="Proteomes" id="UP000193144"/>
    </source>
</evidence>
<dbReference type="STRING" id="1231657.A0A1Y2A5Q6"/>
<organism evidence="3 4">
    <name type="scientific">Clohesyomyces aquaticus</name>
    <dbReference type="NCBI Taxonomy" id="1231657"/>
    <lineage>
        <taxon>Eukaryota</taxon>
        <taxon>Fungi</taxon>
        <taxon>Dikarya</taxon>
        <taxon>Ascomycota</taxon>
        <taxon>Pezizomycotina</taxon>
        <taxon>Dothideomycetes</taxon>
        <taxon>Pleosporomycetidae</taxon>
        <taxon>Pleosporales</taxon>
        <taxon>Lindgomycetaceae</taxon>
        <taxon>Clohesyomyces</taxon>
    </lineage>
</organism>
<dbReference type="AlphaFoldDB" id="A0A1Y2A5Q6"/>
<reference evidence="3 4" key="1">
    <citation type="submission" date="2016-07" db="EMBL/GenBank/DDBJ databases">
        <title>Pervasive Adenine N6-methylation of Active Genes in Fungi.</title>
        <authorList>
            <consortium name="DOE Joint Genome Institute"/>
            <person name="Mondo S.J."/>
            <person name="Dannebaum R.O."/>
            <person name="Kuo R.C."/>
            <person name="Labutti K."/>
            <person name="Haridas S."/>
            <person name="Kuo A."/>
            <person name="Salamov A."/>
            <person name="Ahrendt S.R."/>
            <person name="Lipzen A."/>
            <person name="Sullivan W."/>
            <person name="Andreopoulos W.B."/>
            <person name="Clum A."/>
            <person name="Lindquist E."/>
            <person name="Daum C."/>
            <person name="Ramamoorthy G.K."/>
            <person name="Gryganskyi A."/>
            <person name="Culley D."/>
            <person name="Magnuson J.K."/>
            <person name="James T.Y."/>
            <person name="O'Malley M.A."/>
            <person name="Stajich J.E."/>
            <person name="Spatafora J.W."/>
            <person name="Visel A."/>
            <person name="Grigoriev I.V."/>
        </authorList>
    </citation>
    <scope>NUCLEOTIDE SEQUENCE [LARGE SCALE GENOMIC DNA]</scope>
    <source>
        <strain evidence="3 4">CBS 115471</strain>
    </source>
</reference>
<proteinExistence type="predicted"/>
<keyword evidence="4" id="KW-1185">Reference proteome</keyword>
<dbReference type="PROSITE" id="PS50181">
    <property type="entry name" value="FBOX"/>
    <property type="match status" value="1"/>
</dbReference>
<sequence length="511" mass="57818">MDTLPLELFDRICDFLAIDDLKNTLTVSRNFQHASERASGAFSQFDLTEDNANVFLDLYSGRRWGYLRLVRFRTHLPPYQADDDNKVELDVDGTEVSNQCRESFQELREKDEFFTKQILFLFTTLRTIEDQVSSGKLQLTIFTPVREVYACPHRKSSSWRLHLQDPEKLPELPSIHALCLNEGEIILPLQEAKCLQRVDLRMLIDMAVHLPSLEHLGCKLSAGSGWTGEIVGEAARQYLHDWAGPHRDSRHDFAKALESVTLPSTLRNAKLDFLFPLEFAERIDQREPVPNLASPAAHDPFSSSLRLLSHQLRKLELRVVADTTLFWPEDGAASFPYLESVCILFHMSSPSGGWYFKGPRGEGQDTKGSQITEASYPPLEDTPSDEEIDEYAEEGGFDISTCTCSLFRVVPNDEALVPFLTAFAKAASTMPAIKEACIWSPLAWDPYDVVDYDEIPEWNTTGWGIAYTGPNTLGFGCFPGQAVISESRQLWGMTGRWMPSDELRYLFQKIG</sequence>
<comment type="caution">
    <text evidence="3">The sequence shown here is derived from an EMBL/GenBank/DDBJ whole genome shotgun (WGS) entry which is preliminary data.</text>
</comment>
<feature type="non-terminal residue" evidence="3">
    <location>
        <position position="511"/>
    </location>
</feature>